<evidence type="ECO:0000259" key="10">
    <source>
        <dbReference type="Pfam" id="PF14850"/>
    </source>
</evidence>
<dbReference type="Gene3D" id="3.40.309.10">
    <property type="entry name" value="Aldehyde Dehydrogenase, Chain A, domain 2"/>
    <property type="match status" value="1"/>
</dbReference>
<dbReference type="SUPFAM" id="SSF51730">
    <property type="entry name" value="FAD-linked oxidoreductase"/>
    <property type="match status" value="1"/>
</dbReference>
<keyword evidence="2 5" id="KW-0560">Oxidoreductase</keyword>
<keyword evidence="5" id="KW-0804">Transcription</keyword>
<evidence type="ECO:0000313" key="13">
    <source>
        <dbReference type="Proteomes" id="UP001451782"/>
    </source>
</evidence>
<evidence type="ECO:0000256" key="4">
    <source>
        <dbReference type="ARBA" id="ARBA00048142"/>
    </source>
</evidence>
<comment type="pathway">
    <text evidence="5">Amino-acid degradation; L-proline degradation into L-glutamate; L-glutamate from L-proline: step 1/2.</text>
</comment>
<comment type="pathway">
    <text evidence="1 5">Amino-acid degradation; L-proline degradation into L-glutamate; L-glutamate from L-proline: step 2/2.</text>
</comment>
<dbReference type="InterPro" id="IPR005933">
    <property type="entry name" value="PutA_C"/>
</dbReference>
<dbReference type="EMBL" id="CP151762">
    <property type="protein sequence ID" value="WZU63803.1"/>
    <property type="molecule type" value="Genomic_DNA"/>
</dbReference>
<dbReference type="KEGG" id="yag:AABB28_00235"/>
<evidence type="ECO:0000256" key="6">
    <source>
        <dbReference type="PIRSR" id="PIRSR000197-1"/>
    </source>
</evidence>
<dbReference type="Pfam" id="PF00171">
    <property type="entry name" value="Aldedh"/>
    <property type="match status" value="1"/>
</dbReference>
<comment type="catalytic activity">
    <reaction evidence="4 5">
        <text>L-glutamate 5-semialdehyde + NAD(+) + H2O = L-glutamate + NADH + 2 H(+)</text>
        <dbReference type="Rhea" id="RHEA:30235"/>
        <dbReference type="ChEBI" id="CHEBI:15377"/>
        <dbReference type="ChEBI" id="CHEBI:15378"/>
        <dbReference type="ChEBI" id="CHEBI:29985"/>
        <dbReference type="ChEBI" id="CHEBI:57540"/>
        <dbReference type="ChEBI" id="CHEBI:57945"/>
        <dbReference type="ChEBI" id="CHEBI:58066"/>
        <dbReference type="EC" id="1.2.1.88"/>
    </reaction>
</comment>
<keyword evidence="5" id="KW-0285">Flavoprotein</keyword>
<dbReference type="InterPro" id="IPR016161">
    <property type="entry name" value="Ald_DH/histidinol_DH"/>
</dbReference>
<dbReference type="Pfam" id="PF01619">
    <property type="entry name" value="Pro_dh"/>
    <property type="match status" value="1"/>
</dbReference>
<dbReference type="AlphaFoldDB" id="A0AAN0M643"/>
<reference evidence="12 13" key="1">
    <citation type="submission" date="2024-04" db="EMBL/GenBank/DDBJ databases">
        <title>Phylogenomic analyses of a clade within the roseobacter group suggest taxonomic reassignments of species of the genera Aestuariivita, Citreicella, Loktanella, Nautella, Pelagibaca, Ruegeria, Thalassobius, Thiobacimonas and Tropicibacter, and the proposal o.</title>
        <authorList>
            <person name="Jeon C.O."/>
        </authorList>
    </citation>
    <scope>NUCLEOTIDE SEQUENCE [LARGE SCALE GENOMIC DNA]</scope>
    <source>
        <strain evidence="12 13">G8-12</strain>
    </source>
</reference>
<dbReference type="InterPro" id="IPR015590">
    <property type="entry name" value="Aldehyde_DH_dom"/>
</dbReference>
<dbReference type="CDD" id="cd07125">
    <property type="entry name" value="ALDH_PutA-P5CDH"/>
    <property type="match status" value="1"/>
</dbReference>
<keyword evidence="5" id="KW-0678">Repressor</keyword>
<dbReference type="Gene3D" id="1.20.5.460">
    <property type="entry name" value="Single helix bin"/>
    <property type="match status" value="1"/>
</dbReference>
<dbReference type="NCBIfam" id="NF008869">
    <property type="entry name" value="PRK11904.1"/>
    <property type="match status" value="1"/>
</dbReference>
<evidence type="ECO:0000313" key="12">
    <source>
        <dbReference type="EMBL" id="WZU63803.1"/>
    </source>
</evidence>
<keyword evidence="3 5" id="KW-0520">NAD</keyword>
<dbReference type="PROSITE" id="PS00070">
    <property type="entry name" value="ALDEHYDE_DEHYDR_CYS"/>
    <property type="match status" value="1"/>
</dbReference>
<dbReference type="InterPro" id="IPR041349">
    <property type="entry name" value="PRODH"/>
</dbReference>
<dbReference type="InterPro" id="IPR050485">
    <property type="entry name" value="Proline_metab_enzyme"/>
</dbReference>
<dbReference type="GO" id="GO:0004657">
    <property type="term" value="F:proline dehydrogenase activity"/>
    <property type="evidence" value="ECO:0007669"/>
    <property type="project" value="UniProtKB-UniRule"/>
</dbReference>
<comment type="similarity">
    <text evidence="5">In the N-terminal section; belongs to the proline dehydrogenase family.</text>
</comment>
<dbReference type="Gene3D" id="3.40.605.10">
    <property type="entry name" value="Aldehyde Dehydrogenase, Chain A, domain 1"/>
    <property type="match status" value="1"/>
</dbReference>
<proteinExistence type="inferred from homology"/>
<evidence type="ECO:0000256" key="1">
    <source>
        <dbReference type="ARBA" id="ARBA00004786"/>
    </source>
</evidence>
<feature type="domain" description="Proline utilization A proline dehydrogenase N-terminal" evidence="11">
    <location>
        <begin position="7"/>
        <end position="54"/>
    </location>
</feature>
<keyword evidence="13" id="KW-1185">Reference proteome</keyword>
<comment type="similarity">
    <text evidence="5">In the C-terminal section; belongs to the aldehyde dehydrogenase family.</text>
</comment>
<dbReference type="EC" id="1.2.1.88" evidence="5"/>
<comment type="cofactor">
    <cofactor evidence="5">
        <name>FAD</name>
        <dbReference type="ChEBI" id="CHEBI:57692"/>
    </cofactor>
</comment>
<dbReference type="InterPro" id="IPR016162">
    <property type="entry name" value="Ald_DH_N"/>
</dbReference>
<keyword evidence="5" id="KW-0274">FAD</keyword>
<dbReference type="PIRSF" id="PIRSF000197">
    <property type="entry name" value="Bifunct_PutA"/>
    <property type="match status" value="1"/>
</dbReference>
<sequence length="1160" mass="123207">MPRDHTTDVRHQIDLSMYKDEVSAVDALVAAAQLTSEDRARISERAADLVTQIRNSAEPGLMEVFLAEYGLSTDEGIALMCLAEALLRVPDADTMDELIEDKIAPSDWGKHLGHSASSLVNASTWALMLTGRVLDDEKPGITRHLRSAIKRLGEPVIRTAVGRAMREMGRQFVLGEDIGKAMKRAQGMQAKGFTYSYDMLGEAARTDADAKGYHLAYSRAISAIAEHCTRDSVAENPGISVKLSALHPRYEVAQETRVMEELVPRVRALALLAKSAGMGFNIDAEEADRLSLSLDVIAAVLSEPSLAGWNGFGVVVQAYGQRAPLVVDCLYDMATRLDRKIMIRLVKGAYWDAEIKRAQVEGIDGFPVFTAKQHTDISYISNARKLLGMTDRIYPQFATHNAHTVAAILDLAQQLERDKDDFEFQRLHGMGETLHTLVLKAEKTRCRIYAPVGAHEDLLAYLVRRLLENGANSSFVNQIVDEDVPAHVVASCPFDAIGQGPNLRTGPDLFRPERVNSKGWDLTHTPTLAEIAQGRTALQKASFKGHPLTTAAHKYPMAALENAQPVTNPAILGDLVGEVQVASAKDIGTALDTATPWDADVATRAAALNTAADAYEANANEIFAILTREAGKALPDAVAELREAVDFLRYYAAQATGQQKARGIWTCISPWNFPLAIFTGQIAAALAAGNSVLAKPAEQTPLIATRAVALLHDAGVPPSALQLLPGGGDVGAALTSDARINGVAFTGSTATALRIRANMAAHCAPGTPLIAETGGLNAMIVDSTALPEHAVRDIINGAFRSAGQRCSALRCLYVQEDIAEDLLKMLKGAMNELHVGDPWHLSTDVGPVIDAAAHKGIADHIAQAASEGRILHQIKAPSDGHFIAPTAIRVKGIAEMTKEIFGPVLHVATFKSSELDDVIAAINATGYGLTFGLHTRIDDRVQTIIEKVHAGNIYVNRNQIGAVVGSQPFGGEGLSGTGPKAGGPHYLPRFAAKPAPMTDTAWAGPADMTALKKRIAGAKVPAAAQPTDLPGPTGESNRHSTQPRGPVLCMGPGADVAQEQVAAVKSLGGLGISTEGSVTASQLGEIQELGAVIWWGDAETGRALEIALSTREGPITALITGMPDAAHVLHERHVCIDTTAAGGNAALLAEVAGGTAPAFT</sequence>
<keyword evidence="5" id="KW-0642">Proline metabolism</keyword>
<evidence type="ECO:0000256" key="7">
    <source>
        <dbReference type="SAM" id="MobiDB-lite"/>
    </source>
</evidence>
<dbReference type="Pfam" id="PF14850">
    <property type="entry name" value="Pro_dh-DNA_bdg"/>
    <property type="match status" value="1"/>
</dbReference>
<comment type="catalytic activity">
    <reaction evidence="5">
        <text>L-proline + a quinone = (S)-1-pyrroline-5-carboxylate + a quinol + H(+)</text>
        <dbReference type="Rhea" id="RHEA:23784"/>
        <dbReference type="ChEBI" id="CHEBI:15378"/>
        <dbReference type="ChEBI" id="CHEBI:17388"/>
        <dbReference type="ChEBI" id="CHEBI:24646"/>
        <dbReference type="ChEBI" id="CHEBI:60039"/>
        <dbReference type="ChEBI" id="CHEBI:132124"/>
        <dbReference type="EC" id="1.5.5.2"/>
    </reaction>
</comment>
<dbReference type="RefSeq" id="WP_342070178.1">
    <property type="nucleotide sequence ID" value="NZ_CP151762.1"/>
</dbReference>
<dbReference type="SUPFAM" id="SSF81935">
    <property type="entry name" value="N-terminal domain of bifunctional PutA protein"/>
    <property type="match status" value="1"/>
</dbReference>
<feature type="region of interest" description="Disordered" evidence="7">
    <location>
        <begin position="1021"/>
        <end position="1042"/>
    </location>
</feature>
<dbReference type="Proteomes" id="UP001451782">
    <property type="component" value="Chromosome"/>
</dbReference>
<dbReference type="InterPro" id="IPR024089">
    <property type="entry name" value="PRODH_PutA_dom_I/II"/>
</dbReference>
<dbReference type="Gene3D" id="3.20.20.220">
    <property type="match status" value="1"/>
</dbReference>
<gene>
    <name evidence="12" type="primary">putA</name>
    <name evidence="12" type="ORF">AABB28_00235</name>
</gene>
<evidence type="ECO:0000256" key="5">
    <source>
        <dbReference type="PIRNR" id="PIRNR000197"/>
    </source>
</evidence>
<dbReference type="GO" id="GO:0009898">
    <property type="term" value="C:cytoplasmic side of plasma membrane"/>
    <property type="evidence" value="ECO:0007669"/>
    <property type="project" value="TreeGrafter"/>
</dbReference>
<dbReference type="InterPro" id="IPR025703">
    <property type="entry name" value="Bifunct_PutA"/>
</dbReference>
<feature type="active site" evidence="6">
    <location>
        <position position="806"/>
    </location>
</feature>
<feature type="domain" description="Proline dehydrogenase PutA" evidence="10">
    <location>
        <begin position="62"/>
        <end position="172"/>
    </location>
</feature>
<evidence type="ECO:0000256" key="2">
    <source>
        <dbReference type="ARBA" id="ARBA00023002"/>
    </source>
</evidence>
<keyword evidence="5" id="KW-0805">Transcription regulation</keyword>
<dbReference type="SUPFAM" id="SSF53720">
    <property type="entry name" value="ALDH-like"/>
    <property type="match status" value="1"/>
</dbReference>
<feature type="domain" description="Proline dehydrogenase" evidence="9">
    <location>
        <begin position="181"/>
        <end position="478"/>
    </location>
</feature>
<dbReference type="InterPro" id="IPR024082">
    <property type="entry name" value="PRODH_PutA_dom_II"/>
</dbReference>
<evidence type="ECO:0000256" key="3">
    <source>
        <dbReference type="ARBA" id="ARBA00023027"/>
    </source>
</evidence>
<organism evidence="12 13">
    <name type="scientific">Yoonia algicola</name>
    <dbReference type="NCBI Taxonomy" id="3137368"/>
    <lineage>
        <taxon>Bacteria</taxon>
        <taxon>Pseudomonadati</taxon>
        <taxon>Pseudomonadota</taxon>
        <taxon>Alphaproteobacteria</taxon>
        <taxon>Rhodobacterales</taxon>
        <taxon>Paracoccaceae</taxon>
        <taxon>Yoonia</taxon>
    </lineage>
</organism>
<name>A0AAN0M643_9RHOB</name>
<accession>A0AAN0M643</accession>
<dbReference type="GO" id="GO:0003842">
    <property type="term" value="F:L-glutamate gamma-semialdehyde dehydrogenase activity"/>
    <property type="evidence" value="ECO:0007669"/>
    <property type="project" value="UniProtKB-UniRule"/>
</dbReference>
<evidence type="ECO:0000259" key="11">
    <source>
        <dbReference type="Pfam" id="PF18327"/>
    </source>
</evidence>
<dbReference type="InterPro" id="IPR016163">
    <property type="entry name" value="Ald_DH_C"/>
</dbReference>
<keyword evidence="5" id="KW-0238">DNA-binding</keyword>
<dbReference type="NCBIfam" id="TIGR01238">
    <property type="entry name" value="D1pyr5carbox3"/>
    <property type="match status" value="1"/>
</dbReference>
<feature type="domain" description="Aldehyde dehydrogenase" evidence="8">
    <location>
        <begin position="563"/>
        <end position="990"/>
    </location>
</feature>
<dbReference type="InterPro" id="IPR029041">
    <property type="entry name" value="FAD-linked_oxidoreductase-like"/>
</dbReference>
<dbReference type="InterPro" id="IPR016160">
    <property type="entry name" value="Ald_DH_CS_CYS"/>
</dbReference>
<dbReference type="GO" id="GO:0003700">
    <property type="term" value="F:DNA-binding transcription factor activity"/>
    <property type="evidence" value="ECO:0007669"/>
    <property type="project" value="InterPro"/>
</dbReference>
<dbReference type="FunFam" id="3.40.309.10:FF:000005">
    <property type="entry name" value="1-pyrroline-5-carboxylate dehydrogenase 1"/>
    <property type="match status" value="1"/>
</dbReference>
<feature type="active site" evidence="6">
    <location>
        <position position="772"/>
    </location>
</feature>
<protein>
    <recommendedName>
        <fullName evidence="5">Bifunctional protein PutA</fullName>
    </recommendedName>
    <domain>
        <recommendedName>
            <fullName evidence="5">Proline dehydrogenase</fullName>
            <ecNumber evidence="5">1.5.5.2</ecNumber>
        </recommendedName>
        <alternativeName>
            <fullName evidence="5">Proline oxidase</fullName>
        </alternativeName>
    </domain>
    <domain>
        <recommendedName>
            <fullName evidence="5">Delta-1-pyrroline-5-carboxylate dehydrogenase</fullName>
            <shortName evidence="5">P5C dehydrogenase</shortName>
            <ecNumber evidence="5">1.2.1.88</ecNumber>
        </recommendedName>
        <alternativeName>
            <fullName evidence="5">L-glutamate gamma-semialdehyde dehydrogenase</fullName>
        </alternativeName>
    </domain>
</protein>
<dbReference type="PANTHER" id="PTHR42862">
    <property type="entry name" value="DELTA-1-PYRROLINE-5-CARBOXYLATE DEHYDROGENASE 1, ISOFORM A-RELATED"/>
    <property type="match status" value="1"/>
</dbReference>
<dbReference type="EC" id="1.5.5.2" evidence="5"/>
<dbReference type="PANTHER" id="PTHR42862:SF1">
    <property type="entry name" value="DELTA-1-PYRROLINE-5-CARBOXYLATE DEHYDROGENASE 2, ISOFORM A-RELATED"/>
    <property type="match status" value="1"/>
</dbReference>
<dbReference type="Pfam" id="PF18327">
    <property type="entry name" value="PRODH"/>
    <property type="match status" value="1"/>
</dbReference>
<dbReference type="GO" id="GO:0003677">
    <property type="term" value="F:DNA binding"/>
    <property type="evidence" value="ECO:0007669"/>
    <property type="project" value="UniProtKB-KW"/>
</dbReference>
<dbReference type="InterPro" id="IPR002872">
    <property type="entry name" value="Proline_DH_dom"/>
</dbReference>
<dbReference type="GO" id="GO:0010133">
    <property type="term" value="P:L-proline catabolic process to L-glutamate"/>
    <property type="evidence" value="ECO:0007669"/>
    <property type="project" value="UniProtKB-UniRule"/>
</dbReference>
<comment type="function">
    <text evidence="5">Oxidizes proline to glutamate for use as a carbon and nitrogen source.</text>
</comment>
<evidence type="ECO:0000259" key="9">
    <source>
        <dbReference type="Pfam" id="PF01619"/>
    </source>
</evidence>
<evidence type="ECO:0000259" key="8">
    <source>
        <dbReference type="Pfam" id="PF00171"/>
    </source>
</evidence>